<dbReference type="PATRIC" id="fig|1194972.3.peg.881"/>
<evidence type="ECO:0000259" key="1">
    <source>
        <dbReference type="Pfam" id="PF07883"/>
    </source>
</evidence>
<evidence type="ECO:0000313" key="2">
    <source>
        <dbReference type="EMBL" id="EJZ11778.1"/>
    </source>
</evidence>
<dbReference type="EMBL" id="ALQA01000006">
    <property type="protein sequence ID" value="EJZ11778.1"/>
    <property type="molecule type" value="Genomic_DNA"/>
</dbReference>
<organism evidence="2 3">
    <name type="scientific">Mycolicibacterium vaccae ATCC 25954</name>
    <dbReference type="NCBI Taxonomy" id="1194972"/>
    <lineage>
        <taxon>Bacteria</taxon>
        <taxon>Bacillati</taxon>
        <taxon>Actinomycetota</taxon>
        <taxon>Actinomycetes</taxon>
        <taxon>Mycobacteriales</taxon>
        <taxon>Mycobacteriaceae</taxon>
        <taxon>Mycolicibacterium</taxon>
    </lineage>
</organism>
<keyword evidence="3" id="KW-1185">Reference proteome</keyword>
<dbReference type="PANTHER" id="PTHR36440">
    <property type="entry name" value="PUTATIVE (AFU_ORTHOLOGUE AFUA_8G07350)-RELATED"/>
    <property type="match status" value="1"/>
</dbReference>
<dbReference type="Proteomes" id="UP000006072">
    <property type="component" value="Unassembled WGS sequence"/>
</dbReference>
<dbReference type="InterPro" id="IPR053146">
    <property type="entry name" value="QDO-like"/>
</dbReference>
<dbReference type="AlphaFoldDB" id="K0VA62"/>
<dbReference type="SUPFAM" id="SSF51182">
    <property type="entry name" value="RmlC-like cupins"/>
    <property type="match status" value="1"/>
</dbReference>
<dbReference type="InterPro" id="IPR014710">
    <property type="entry name" value="RmlC-like_jellyroll"/>
</dbReference>
<evidence type="ECO:0000313" key="3">
    <source>
        <dbReference type="Proteomes" id="UP000006072"/>
    </source>
</evidence>
<gene>
    <name evidence="2" type="ORF">MVAC_04367</name>
</gene>
<reference evidence="2 3" key="1">
    <citation type="journal article" date="2012" name="J. Bacteriol.">
        <title>Complete Genome Sequence of Mycobacterium vaccae Type Strain ATCC 25954.</title>
        <authorList>
            <person name="Ho Y.S."/>
            <person name="Adroub S.A."/>
            <person name="Abadi M."/>
            <person name="Al Alwan B."/>
            <person name="Alkhateeb R."/>
            <person name="Gao G."/>
            <person name="Ragab A."/>
            <person name="Ali S."/>
            <person name="van Soolingen D."/>
            <person name="Bitter W."/>
            <person name="Pain A."/>
            <person name="Abdallah A.M."/>
        </authorList>
    </citation>
    <scope>NUCLEOTIDE SEQUENCE [LARGE SCALE GENOMIC DNA]</scope>
    <source>
        <strain evidence="2 3">ATCC 25954</strain>
    </source>
</reference>
<dbReference type="InterPro" id="IPR011051">
    <property type="entry name" value="RmlC_Cupin_sf"/>
</dbReference>
<dbReference type="Gene3D" id="2.60.120.10">
    <property type="entry name" value="Jelly Rolls"/>
    <property type="match status" value="1"/>
</dbReference>
<accession>K0VA62</accession>
<dbReference type="eggNOG" id="COG1917">
    <property type="taxonomic scope" value="Bacteria"/>
</dbReference>
<dbReference type="HOGENOM" id="CLU_108780_1_0_11"/>
<dbReference type="PANTHER" id="PTHR36440:SF1">
    <property type="entry name" value="PUTATIVE (AFU_ORTHOLOGUE AFUA_8G07350)-RELATED"/>
    <property type="match status" value="1"/>
</dbReference>
<dbReference type="Pfam" id="PF07883">
    <property type="entry name" value="Cupin_2"/>
    <property type="match status" value="1"/>
</dbReference>
<feature type="domain" description="Cupin type-2" evidence="1">
    <location>
        <begin position="32"/>
        <end position="99"/>
    </location>
</feature>
<name>K0VA62_MYCVA</name>
<dbReference type="InterPro" id="IPR013096">
    <property type="entry name" value="Cupin_2"/>
</dbReference>
<protein>
    <submittedName>
        <fullName evidence="2">Cupin</fullName>
    </submittedName>
</protein>
<sequence length="185" mass="19653">MGDTIEHPLSGERLTFLETAATTGGAFLKARIEMAAGGSLPRPHTHPGGSEHFDVAEGRVQIEVAGRRRVAEAGEKVVVPRGVGHVWGNPFAEPAAVVVTLSPAFDMETFFETWFGLARDGKVNPSTQLPSFLQLVSIAHAYRVGIGTPGVLGLAMRGLGPMLAPLARARGYLPRYPEYSDHAAG</sequence>
<proteinExistence type="predicted"/>
<comment type="caution">
    <text evidence="2">The sequence shown here is derived from an EMBL/GenBank/DDBJ whole genome shotgun (WGS) entry which is preliminary data.</text>
</comment>